<dbReference type="Proteomes" id="UP000623958">
    <property type="component" value="Unassembled WGS sequence"/>
</dbReference>
<feature type="compositionally biased region" description="Pro residues" evidence="1">
    <location>
        <begin position="78"/>
        <end position="106"/>
    </location>
</feature>
<evidence type="ECO:0000256" key="2">
    <source>
        <dbReference type="SAM" id="SignalP"/>
    </source>
</evidence>
<feature type="signal peptide" evidence="2">
    <location>
        <begin position="1"/>
        <end position="21"/>
    </location>
</feature>
<accession>A0A919FCB5</accession>
<evidence type="ECO:0000256" key="1">
    <source>
        <dbReference type="SAM" id="MobiDB-lite"/>
    </source>
</evidence>
<dbReference type="RefSeq" id="WP_434026571.1">
    <property type="nucleotide sequence ID" value="NZ_BNBA01000047.1"/>
</dbReference>
<keyword evidence="4" id="KW-1185">Reference proteome</keyword>
<dbReference type="EMBL" id="BNBA01000047">
    <property type="protein sequence ID" value="GHH60625.1"/>
    <property type="molecule type" value="Genomic_DNA"/>
</dbReference>
<comment type="caution">
    <text evidence="3">The sequence shown here is derived from an EMBL/GenBank/DDBJ whole genome shotgun (WGS) entry which is preliminary data.</text>
</comment>
<proteinExistence type="predicted"/>
<keyword evidence="2" id="KW-0732">Signal</keyword>
<reference evidence="3" key="2">
    <citation type="submission" date="2020-09" db="EMBL/GenBank/DDBJ databases">
        <authorList>
            <person name="Sun Q."/>
            <person name="Ohkuma M."/>
        </authorList>
    </citation>
    <scope>NUCLEOTIDE SEQUENCE</scope>
    <source>
        <strain evidence="3">JCM 13306</strain>
    </source>
</reference>
<protein>
    <recommendedName>
        <fullName evidence="5">Lipoprotein</fullName>
    </recommendedName>
</protein>
<feature type="region of interest" description="Disordered" evidence="1">
    <location>
        <begin position="77"/>
        <end position="135"/>
    </location>
</feature>
<feature type="chain" id="PRO_5037571663" description="Lipoprotein" evidence="2">
    <location>
        <begin position="22"/>
        <end position="135"/>
    </location>
</feature>
<sequence>MKTRMLLAAGMLALLGGCATYDYTGGASGGYYRGTPSVQYRYPPGYYGGYYGGYGPYYGPGWIGLYDYPAYPGRYYYRPPPVRRPPPGNAGPRPPRPSQPAPPRPSVPRQSSPSPWRDLNRIKQPGRSGVRTQEP</sequence>
<dbReference type="AlphaFoldDB" id="A0A919FCB5"/>
<organism evidence="3 4">
    <name type="scientific">Xanthomonas boreopolis</name>
    <dbReference type="NCBI Taxonomy" id="86183"/>
    <lineage>
        <taxon>Bacteria</taxon>
        <taxon>Pseudomonadati</taxon>
        <taxon>Pseudomonadota</taxon>
        <taxon>Gammaproteobacteria</taxon>
        <taxon>Lysobacterales</taxon>
        <taxon>Lysobacteraceae</taxon>
        <taxon>Xanthomonas</taxon>
    </lineage>
</organism>
<feature type="compositionally biased region" description="Low complexity" evidence="1">
    <location>
        <begin position="107"/>
        <end position="117"/>
    </location>
</feature>
<name>A0A919FCB5_9XANT</name>
<reference evidence="3" key="1">
    <citation type="journal article" date="2014" name="Int. J. Syst. Evol. Microbiol.">
        <title>Complete genome sequence of Corynebacterium casei LMG S-19264T (=DSM 44701T), isolated from a smear-ripened cheese.</title>
        <authorList>
            <consortium name="US DOE Joint Genome Institute (JGI-PGF)"/>
            <person name="Walter F."/>
            <person name="Albersmeier A."/>
            <person name="Kalinowski J."/>
            <person name="Ruckert C."/>
        </authorList>
    </citation>
    <scope>NUCLEOTIDE SEQUENCE</scope>
    <source>
        <strain evidence="3">JCM 13306</strain>
    </source>
</reference>
<evidence type="ECO:0008006" key="5">
    <source>
        <dbReference type="Google" id="ProtNLM"/>
    </source>
</evidence>
<evidence type="ECO:0000313" key="4">
    <source>
        <dbReference type="Proteomes" id="UP000623958"/>
    </source>
</evidence>
<dbReference type="PROSITE" id="PS51257">
    <property type="entry name" value="PROKAR_LIPOPROTEIN"/>
    <property type="match status" value="1"/>
</dbReference>
<evidence type="ECO:0000313" key="3">
    <source>
        <dbReference type="EMBL" id="GHH60625.1"/>
    </source>
</evidence>
<gene>
    <name evidence="3" type="ORF">GCM10009090_36270</name>
</gene>